<dbReference type="EMBL" id="CP022315">
    <property type="protein sequence ID" value="ASK62390.1"/>
    <property type="molecule type" value="Genomic_DNA"/>
</dbReference>
<keyword evidence="3" id="KW-0479">Metal-binding</keyword>
<dbReference type="GO" id="GO:0005737">
    <property type="term" value="C:cytoplasm"/>
    <property type="evidence" value="ECO:0007669"/>
    <property type="project" value="UniProtKB-SubCell"/>
</dbReference>
<dbReference type="GO" id="GO:0006281">
    <property type="term" value="P:DNA repair"/>
    <property type="evidence" value="ECO:0007669"/>
    <property type="project" value="UniProtKB-KW"/>
</dbReference>
<keyword evidence="9" id="KW-0862">Zinc</keyword>
<dbReference type="PANTHER" id="PTHR43152">
    <property type="entry name" value="UVRABC SYSTEM PROTEIN A"/>
    <property type="match status" value="1"/>
</dbReference>
<proteinExistence type="inferred from homology"/>
<feature type="domain" description="ABC transporter" evidence="17">
    <location>
        <begin position="494"/>
        <end position="805"/>
    </location>
</feature>
<keyword evidence="8" id="KW-0863">Zinc-finger</keyword>
<evidence type="ECO:0000256" key="3">
    <source>
        <dbReference type="ARBA" id="ARBA00022723"/>
    </source>
</evidence>
<dbReference type="Gene3D" id="3.40.50.300">
    <property type="entry name" value="P-loop containing nucleotide triphosphate hydrolases"/>
    <property type="match status" value="2"/>
</dbReference>
<sequence>MTEWISIEHANEHNLKDVSVKIPKRKLTVITGVSGSGKSTLAHDILFNESQRQYLEAMGMQGIEKPNVAHISGASPAISLKQQETSSNPRSTVGTKTAMYTSLRMIYEKLGIRTCPNCKKKVNPIQAIEETEHVDGEFTVFQICPHCEHKYKKHTRSHFSYNTIEGACQKCKGIGKVIQINVNTLLNKELSIENGAIALWNGRYLEYQLDNIKRTMNHYNEPLEQNTPLKNFNELQFALLCHGTSSKEVRKLTDKKEPKTVGDGKFQGVMTNLWRKYQEKSGDMGKESIFFYSDTCPDCNGTKLTEQSRSVNVMDRSITEISTLDLDQLLEWINDCSLNLIGEEKAAVDVYFRDIETKLKRIKRLGLGYLTLERGTNTLSGGESQRIRLSAILDSDLTDVVYVIDEPTASLHAKDTEGIIDIMKKLRDKGNTVLVIEHNTDVMREADYLIEIGPKAGRYGGELIGTGTLKDLENNEKSLIKNYISNRSQPKQNVRQAGKTAIHIQDATRHNLASVSVAVPTESLVSVTGVSGSGKSSLIFDVVGEEASNVSGLDQFEEIITINQTSISKMKRSNVATYTNVFTDIRNLFAKLDDSKAQGLTAKHFSFNTNGGRCETCEGLGYVMSNMLFFNDMEVVCPTCKGKRFKENILTITYNDYNINDCLECSVEEALDIFKDESKIHKVLKLLTEIGLGYLKLGQSLTTLSGGEGQRLKLSTSLMKKNKQKSLFLLDEPSTGLHPYDIQYLLELFSRLIDKGNSIIMVEHNIHMIHASDWIIDLGPEGGVKGGHIIAKGTPTDIKVNQSSVTGHYL</sequence>
<dbReference type="InterPro" id="IPR017871">
    <property type="entry name" value="ABC_transporter-like_CS"/>
</dbReference>
<keyword evidence="19" id="KW-1185">Reference proteome</keyword>
<evidence type="ECO:0000256" key="6">
    <source>
        <dbReference type="ARBA" id="ARBA00022763"/>
    </source>
</evidence>
<dbReference type="InterPro" id="IPR041552">
    <property type="entry name" value="UvrA_DNA-bd"/>
</dbReference>
<keyword evidence="13" id="KW-0234">DNA repair</keyword>
<gene>
    <name evidence="18" type="primary">uvrA</name>
    <name evidence="18" type="ORF">CFK37_09590</name>
</gene>
<dbReference type="OrthoDB" id="9809851at2"/>
<evidence type="ECO:0000256" key="15">
    <source>
        <dbReference type="ARBA" id="ARBA00039316"/>
    </source>
</evidence>
<dbReference type="RefSeq" id="WP_089061650.1">
    <property type="nucleotide sequence ID" value="NZ_CP022315.1"/>
</dbReference>
<dbReference type="Pfam" id="PF00005">
    <property type="entry name" value="ABC_tran"/>
    <property type="match status" value="2"/>
</dbReference>
<evidence type="ECO:0000256" key="1">
    <source>
        <dbReference type="ARBA" id="ARBA00004496"/>
    </source>
</evidence>
<dbReference type="GO" id="GO:0016887">
    <property type="term" value="F:ATP hydrolysis activity"/>
    <property type="evidence" value="ECO:0007669"/>
    <property type="project" value="InterPro"/>
</dbReference>
<organism evidence="18 19">
    <name type="scientific">Virgibacillus phasianinus</name>
    <dbReference type="NCBI Taxonomy" id="2017483"/>
    <lineage>
        <taxon>Bacteria</taxon>
        <taxon>Bacillati</taxon>
        <taxon>Bacillota</taxon>
        <taxon>Bacilli</taxon>
        <taxon>Bacillales</taxon>
        <taxon>Bacillaceae</taxon>
        <taxon>Virgibacillus</taxon>
    </lineage>
</organism>
<keyword evidence="5" id="KW-0547">Nucleotide-binding</keyword>
<dbReference type="PROSITE" id="PS50893">
    <property type="entry name" value="ABC_TRANSPORTER_2"/>
    <property type="match status" value="1"/>
</dbReference>
<evidence type="ECO:0000256" key="16">
    <source>
        <dbReference type="ARBA" id="ARBA00042156"/>
    </source>
</evidence>
<dbReference type="GO" id="GO:0005524">
    <property type="term" value="F:ATP binding"/>
    <property type="evidence" value="ECO:0007669"/>
    <property type="project" value="UniProtKB-KW"/>
</dbReference>
<keyword evidence="6" id="KW-0227">DNA damage</keyword>
<comment type="subcellular location">
    <subcellularLocation>
        <location evidence="1">Cytoplasm</location>
    </subcellularLocation>
</comment>
<dbReference type="Pfam" id="PF17755">
    <property type="entry name" value="UvrA_DNA-bind"/>
    <property type="match status" value="1"/>
</dbReference>
<evidence type="ECO:0000256" key="13">
    <source>
        <dbReference type="ARBA" id="ARBA00023204"/>
    </source>
</evidence>
<evidence type="ECO:0000256" key="7">
    <source>
        <dbReference type="ARBA" id="ARBA00022769"/>
    </source>
</evidence>
<evidence type="ECO:0000256" key="2">
    <source>
        <dbReference type="ARBA" id="ARBA00022490"/>
    </source>
</evidence>
<evidence type="ECO:0000313" key="19">
    <source>
        <dbReference type="Proteomes" id="UP000198312"/>
    </source>
</evidence>
<dbReference type="Proteomes" id="UP000198312">
    <property type="component" value="Chromosome"/>
</dbReference>
<reference evidence="18 19" key="1">
    <citation type="submission" date="2017-07" db="EMBL/GenBank/DDBJ databases">
        <title>Virgibacillus sp. LM2416.</title>
        <authorList>
            <person name="Tak E.J."/>
            <person name="Bae J.-W."/>
        </authorList>
    </citation>
    <scope>NUCLEOTIDE SEQUENCE [LARGE SCALE GENOMIC DNA]</scope>
    <source>
        <strain evidence="18 19">LM2416</strain>
    </source>
</reference>
<evidence type="ECO:0000256" key="14">
    <source>
        <dbReference type="ARBA" id="ARBA00038000"/>
    </source>
</evidence>
<evidence type="ECO:0000256" key="5">
    <source>
        <dbReference type="ARBA" id="ARBA00022741"/>
    </source>
</evidence>
<dbReference type="Gene3D" id="1.20.1580.10">
    <property type="entry name" value="ABC transporter ATPase like domain"/>
    <property type="match status" value="2"/>
</dbReference>
<protein>
    <recommendedName>
        <fullName evidence="15">UvrABC system protein A</fullName>
    </recommendedName>
    <alternativeName>
        <fullName evidence="16">Excinuclease ABC subunit A</fullName>
    </alternativeName>
</protein>
<evidence type="ECO:0000256" key="4">
    <source>
        <dbReference type="ARBA" id="ARBA00022737"/>
    </source>
</evidence>
<evidence type="ECO:0000256" key="11">
    <source>
        <dbReference type="ARBA" id="ARBA00022881"/>
    </source>
</evidence>
<dbReference type="GO" id="GO:0008270">
    <property type="term" value="F:zinc ion binding"/>
    <property type="evidence" value="ECO:0007669"/>
    <property type="project" value="UniProtKB-KW"/>
</dbReference>
<dbReference type="Gene3D" id="1.10.8.280">
    <property type="entry name" value="ABC transporter ATPase domain-like"/>
    <property type="match status" value="1"/>
</dbReference>
<comment type="similarity">
    <text evidence="14">Belongs to the ABC transporter superfamily. UvrA family.</text>
</comment>
<keyword evidence="11" id="KW-0267">Excision nuclease</keyword>
<evidence type="ECO:0000256" key="12">
    <source>
        <dbReference type="ARBA" id="ARBA00023125"/>
    </source>
</evidence>
<dbReference type="InterPro" id="IPR027417">
    <property type="entry name" value="P-loop_NTPase"/>
</dbReference>
<evidence type="ECO:0000256" key="8">
    <source>
        <dbReference type="ARBA" id="ARBA00022771"/>
    </source>
</evidence>
<evidence type="ECO:0000259" key="17">
    <source>
        <dbReference type="PROSITE" id="PS50893"/>
    </source>
</evidence>
<accession>A0A220U2S1</accession>
<evidence type="ECO:0000256" key="9">
    <source>
        <dbReference type="ARBA" id="ARBA00022833"/>
    </source>
</evidence>
<dbReference type="InterPro" id="IPR003439">
    <property type="entry name" value="ABC_transporter-like_ATP-bd"/>
</dbReference>
<dbReference type="KEGG" id="vil:CFK37_09590"/>
<name>A0A220U2S1_9BACI</name>
<keyword evidence="2" id="KW-0963">Cytoplasm</keyword>
<dbReference type="SUPFAM" id="SSF52540">
    <property type="entry name" value="P-loop containing nucleoside triphosphate hydrolases"/>
    <property type="match status" value="2"/>
</dbReference>
<dbReference type="AlphaFoldDB" id="A0A220U2S1"/>
<dbReference type="GO" id="GO:0004518">
    <property type="term" value="F:nuclease activity"/>
    <property type="evidence" value="ECO:0007669"/>
    <property type="project" value="UniProtKB-KW"/>
</dbReference>
<keyword evidence="10" id="KW-0067">ATP-binding</keyword>
<dbReference type="PROSITE" id="PS00211">
    <property type="entry name" value="ABC_TRANSPORTER_1"/>
    <property type="match status" value="1"/>
</dbReference>
<evidence type="ECO:0000256" key="10">
    <source>
        <dbReference type="ARBA" id="ARBA00022840"/>
    </source>
</evidence>
<keyword evidence="4" id="KW-0677">Repeat</keyword>
<dbReference type="PANTHER" id="PTHR43152:SF3">
    <property type="entry name" value="UVRABC SYSTEM PROTEIN A"/>
    <property type="match status" value="1"/>
</dbReference>
<keyword evidence="12" id="KW-0238">DNA-binding</keyword>
<evidence type="ECO:0000313" key="18">
    <source>
        <dbReference type="EMBL" id="ASK62390.1"/>
    </source>
</evidence>
<keyword evidence="7" id="KW-0228">DNA excision</keyword>
<dbReference type="GO" id="GO:0003677">
    <property type="term" value="F:DNA binding"/>
    <property type="evidence" value="ECO:0007669"/>
    <property type="project" value="UniProtKB-KW"/>
</dbReference>